<dbReference type="AlphaFoldDB" id="A0A564Z423"/>
<evidence type="ECO:0000313" key="9">
    <source>
        <dbReference type="EMBL" id="VUZ54200.1"/>
    </source>
</evidence>
<evidence type="ECO:0000259" key="8">
    <source>
        <dbReference type="PROSITE" id="PS50011"/>
    </source>
</evidence>
<dbReference type="InterPro" id="IPR011009">
    <property type="entry name" value="Kinase-like_dom_sf"/>
</dbReference>
<dbReference type="InterPro" id="IPR008984">
    <property type="entry name" value="SMAD_FHA_dom_sf"/>
</dbReference>
<dbReference type="SMART" id="SM00240">
    <property type="entry name" value="FHA"/>
    <property type="match status" value="1"/>
</dbReference>
<comment type="catalytic activity">
    <reaction evidence="5">
        <text>L-seryl-[protein] + ATP = O-phospho-L-seryl-[protein] + ADP + H(+)</text>
        <dbReference type="Rhea" id="RHEA:17989"/>
        <dbReference type="Rhea" id="RHEA-COMP:9863"/>
        <dbReference type="Rhea" id="RHEA-COMP:11604"/>
        <dbReference type="ChEBI" id="CHEBI:15378"/>
        <dbReference type="ChEBI" id="CHEBI:29999"/>
        <dbReference type="ChEBI" id="CHEBI:30616"/>
        <dbReference type="ChEBI" id="CHEBI:83421"/>
        <dbReference type="ChEBI" id="CHEBI:456216"/>
        <dbReference type="EC" id="2.7.11.24"/>
    </reaction>
</comment>
<dbReference type="EMBL" id="CABIJS010000611">
    <property type="protein sequence ID" value="VUZ54200.1"/>
    <property type="molecule type" value="Genomic_DNA"/>
</dbReference>
<keyword evidence="3" id="KW-0067">ATP-binding</keyword>
<dbReference type="Pfam" id="PF00498">
    <property type="entry name" value="FHA"/>
    <property type="match status" value="1"/>
</dbReference>
<name>A0A564Z423_HYMDI</name>
<evidence type="ECO:0000256" key="6">
    <source>
        <dbReference type="SAM" id="MobiDB-lite"/>
    </source>
</evidence>
<evidence type="ECO:0000259" key="7">
    <source>
        <dbReference type="PROSITE" id="PS50006"/>
    </source>
</evidence>
<accession>A0A564Z423</accession>
<dbReference type="GO" id="GO:0004707">
    <property type="term" value="F:MAP kinase activity"/>
    <property type="evidence" value="ECO:0007669"/>
    <property type="project" value="UniProtKB-EC"/>
</dbReference>
<dbReference type="InterPro" id="IPR000253">
    <property type="entry name" value="FHA_dom"/>
</dbReference>
<dbReference type="InterPro" id="IPR003527">
    <property type="entry name" value="MAP_kinase_CS"/>
</dbReference>
<organism evidence="9 10">
    <name type="scientific">Hymenolepis diminuta</name>
    <name type="common">Rat tapeworm</name>
    <dbReference type="NCBI Taxonomy" id="6216"/>
    <lineage>
        <taxon>Eukaryota</taxon>
        <taxon>Metazoa</taxon>
        <taxon>Spiralia</taxon>
        <taxon>Lophotrochozoa</taxon>
        <taxon>Platyhelminthes</taxon>
        <taxon>Cestoda</taxon>
        <taxon>Eucestoda</taxon>
        <taxon>Cyclophyllidea</taxon>
        <taxon>Hymenolepididae</taxon>
        <taxon>Hymenolepis</taxon>
    </lineage>
</organism>
<evidence type="ECO:0000313" key="10">
    <source>
        <dbReference type="Proteomes" id="UP000321570"/>
    </source>
</evidence>
<dbReference type="FunFam" id="3.30.200.20:FF:000255">
    <property type="entry name" value="serine/threonine-protein kinase Chk2 isoform X1"/>
    <property type="match status" value="1"/>
</dbReference>
<dbReference type="SUPFAM" id="SSF49879">
    <property type="entry name" value="SMAD/FHA domain"/>
    <property type="match status" value="1"/>
</dbReference>
<dbReference type="GO" id="GO:0005524">
    <property type="term" value="F:ATP binding"/>
    <property type="evidence" value="ECO:0007669"/>
    <property type="project" value="UniProtKB-KW"/>
</dbReference>
<reference evidence="9 10" key="1">
    <citation type="submission" date="2019-07" db="EMBL/GenBank/DDBJ databases">
        <authorList>
            <person name="Jastrzebski P J."/>
            <person name="Paukszto L."/>
            <person name="Jastrzebski P J."/>
        </authorList>
    </citation>
    <scope>NUCLEOTIDE SEQUENCE [LARGE SCALE GENOMIC DNA]</scope>
    <source>
        <strain evidence="9 10">WMS-il1</strain>
    </source>
</reference>
<dbReference type="InterPro" id="IPR000719">
    <property type="entry name" value="Prot_kinase_dom"/>
</dbReference>
<keyword evidence="1" id="KW-0723">Serine/threonine-protein kinase</keyword>
<dbReference type="SUPFAM" id="SSF56112">
    <property type="entry name" value="Protein kinase-like (PK-like)"/>
    <property type="match status" value="1"/>
</dbReference>
<dbReference type="CDD" id="cd22666">
    <property type="entry name" value="FHA_CHK2"/>
    <property type="match status" value="1"/>
</dbReference>
<keyword evidence="1" id="KW-0808">Transferase</keyword>
<keyword evidence="1" id="KW-0418">Kinase</keyword>
<dbReference type="Gene3D" id="2.60.200.20">
    <property type="match status" value="1"/>
</dbReference>
<gene>
    <name evidence="9" type="ORF">WMSIL1_LOCUS12374</name>
</gene>
<dbReference type="Pfam" id="PF00069">
    <property type="entry name" value="Pkinase"/>
    <property type="match status" value="1"/>
</dbReference>
<proteinExistence type="predicted"/>
<feature type="domain" description="Protein kinase" evidence="8">
    <location>
        <begin position="152"/>
        <end position="417"/>
    </location>
</feature>
<dbReference type="GO" id="GO:0106310">
    <property type="term" value="F:protein serine kinase activity"/>
    <property type="evidence" value="ECO:0007669"/>
    <property type="project" value="RHEA"/>
</dbReference>
<feature type="domain" description="FHA" evidence="7">
    <location>
        <begin position="49"/>
        <end position="110"/>
    </location>
</feature>
<keyword evidence="10" id="KW-1185">Reference proteome</keyword>
<dbReference type="PANTHER" id="PTHR24347">
    <property type="entry name" value="SERINE/THREONINE-PROTEIN KINASE"/>
    <property type="match status" value="1"/>
</dbReference>
<dbReference type="InterPro" id="IPR008271">
    <property type="entry name" value="Ser/Thr_kinase_AS"/>
</dbReference>
<evidence type="ECO:0000256" key="5">
    <source>
        <dbReference type="ARBA" id="ARBA00048312"/>
    </source>
</evidence>
<evidence type="ECO:0000256" key="1">
    <source>
        <dbReference type="ARBA" id="ARBA00022527"/>
    </source>
</evidence>
<dbReference type="PROSITE" id="PS50011">
    <property type="entry name" value="PROTEIN_KINASE_DOM"/>
    <property type="match status" value="1"/>
</dbReference>
<dbReference type="SMART" id="SM00220">
    <property type="entry name" value="S_TKc"/>
    <property type="match status" value="1"/>
</dbReference>
<comment type="catalytic activity">
    <reaction evidence="4">
        <text>L-threonyl-[protein] + ATP = O-phospho-L-threonyl-[protein] + ADP + H(+)</text>
        <dbReference type="Rhea" id="RHEA:46608"/>
        <dbReference type="Rhea" id="RHEA-COMP:11060"/>
        <dbReference type="Rhea" id="RHEA-COMP:11605"/>
        <dbReference type="ChEBI" id="CHEBI:15378"/>
        <dbReference type="ChEBI" id="CHEBI:30013"/>
        <dbReference type="ChEBI" id="CHEBI:30616"/>
        <dbReference type="ChEBI" id="CHEBI:61977"/>
        <dbReference type="ChEBI" id="CHEBI:456216"/>
        <dbReference type="EC" id="2.7.11.24"/>
    </reaction>
</comment>
<evidence type="ECO:0000256" key="2">
    <source>
        <dbReference type="ARBA" id="ARBA00022741"/>
    </source>
</evidence>
<evidence type="ECO:0000256" key="4">
    <source>
        <dbReference type="ARBA" id="ARBA00047592"/>
    </source>
</evidence>
<evidence type="ECO:0000256" key="3">
    <source>
        <dbReference type="ARBA" id="ARBA00022840"/>
    </source>
</evidence>
<feature type="region of interest" description="Disordered" evidence="6">
    <location>
        <begin position="473"/>
        <end position="505"/>
    </location>
</feature>
<dbReference type="PROSITE" id="PS50006">
    <property type="entry name" value="FHA_DOMAIN"/>
    <property type="match status" value="1"/>
</dbReference>
<dbReference type="FunFam" id="1.10.510.10:FF:000571">
    <property type="entry name" value="Maternal embryonic leucine zipper kinase"/>
    <property type="match status" value="1"/>
</dbReference>
<dbReference type="Gene3D" id="3.30.200.20">
    <property type="entry name" value="Phosphorylase Kinase, domain 1"/>
    <property type="match status" value="1"/>
</dbReference>
<dbReference type="PROSITE" id="PS00108">
    <property type="entry name" value="PROTEIN_KINASE_ST"/>
    <property type="match status" value="1"/>
</dbReference>
<sequence>MMAAELPQTQEIGDISTLDGNSQQVSQIWGCLFPLKRNMPSVAMTKDSYTAGRDGNCDVIFTSEMFTHGTNINAVSKLHFRIVRETTEISSQVFIHDLSTNGTFVNGKKIGKGGKQPLSNNDEISIATQNCKCFMYADKFSSDYPQAVSSKYTVCRSLGRGACGEVRVVYERRTCVQYALKIVPKKTFSSFNSANLNNRELTEVEILKKLNYPCIVKIHDVIESDDTLYIVLELVEGGELFQRVVDNGFLPEDDTKFLFLQMLMATKYLHDNGITHRDLKPENILLSGKSNRCLIKVTDFGLSKIVSENTMLRTFCGTPTYLAPEILTTAGAGTYTPAIDIWSLGVILYVCLVGYPPFTDDRKDYDLKTQIIQGLYDFPDKFWSGVSESAKDLVSKLICVDPAKRITLEEAIMHPWLNDASMRNELADLVKTAGYDDLVDGVLDPHNLISCVRNRNSSTPENLDTAMVENDDTINHIPDPFVRPKRPADTTNGVKDPQGSKRVAL</sequence>
<dbReference type="PROSITE" id="PS01351">
    <property type="entry name" value="MAPK"/>
    <property type="match status" value="1"/>
</dbReference>
<dbReference type="Gene3D" id="1.10.510.10">
    <property type="entry name" value="Transferase(Phosphotransferase) domain 1"/>
    <property type="match status" value="1"/>
</dbReference>
<protein>
    <submittedName>
        <fullName evidence="9">Uncharacterized protein</fullName>
    </submittedName>
</protein>
<keyword evidence="2" id="KW-0547">Nucleotide-binding</keyword>
<dbReference type="Proteomes" id="UP000321570">
    <property type="component" value="Unassembled WGS sequence"/>
</dbReference>